<proteinExistence type="inferred from homology"/>
<organism evidence="11 12">
    <name type="scientific">Methylophaga frappieri (strain ATCC BAA-2434 / DSM 25690 / JAM7)</name>
    <dbReference type="NCBI Taxonomy" id="754477"/>
    <lineage>
        <taxon>Bacteria</taxon>
        <taxon>Pseudomonadati</taxon>
        <taxon>Pseudomonadota</taxon>
        <taxon>Gammaproteobacteria</taxon>
        <taxon>Thiotrichales</taxon>
        <taxon>Piscirickettsiaceae</taxon>
        <taxon>Methylophaga</taxon>
    </lineage>
</organism>
<keyword evidence="8 10" id="KW-1133">Transmembrane helix</keyword>
<accession>I1YHL0</accession>
<keyword evidence="10" id="KW-0997">Cell inner membrane</keyword>
<comment type="function">
    <text evidence="1 10">Controls the rotational direction of flagella during chemotaxis.</text>
</comment>
<dbReference type="GO" id="GO:0009425">
    <property type="term" value="C:bacterial-type flagellum basal body"/>
    <property type="evidence" value="ECO:0007669"/>
    <property type="project" value="InterPro"/>
</dbReference>
<dbReference type="PANTHER" id="PTHR35091">
    <property type="entry name" value="FLAGELLAR PROTEIN FLIL"/>
    <property type="match status" value="1"/>
</dbReference>
<evidence type="ECO:0000256" key="3">
    <source>
        <dbReference type="ARBA" id="ARBA00008281"/>
    </source>
</evidence>
<evidence type="ECO:0000256" key="2">
    <source>
        <dbReference type="ARBA" id="ARBA00004162"/>
    </source>
</evidence>
<dbReference type="AlphaFoldDB" id="I1YHL0"/>
<dbReference type="Proteomes" id="UP000009145">
    <property type="component" value="Chromosome"/>
</dbReference>
<dbReference type="InterPro" id="IPR005503">
    <property type="entry name" value="FliL"/>
</dbReference>
<keyword evidence="11" id="KW-0969">Cilium</keyword>
<evidence type="ECO:0000256" key="10">
    <source>
        <dbReference type="RuleBase" id="RU364125"/>
    </source>
</evidence>
<reference evidence="11 12" key="1">
    <citation type="journal article" date="2012" name="J. Bacteriol.">
        <title>Complete genome sequences of Methylophaga sp. strain JAM1 and Methylophaga sp. strain JAM7.</title>
        <authorList>
            <person name="Villeneuve C."/>
            <person name="Martineau C."/>
            <person name="Mauffrey F."/>
            <person name="Villemur R."/>
        </authorList>
    </citation>
    <scope>NUCLEOTIDE SEQUENCE [LARGE SCALE GENOMIC DNA]</scope>
    <source>
        <strain evidence="11 12">JAM7</strain>
    </source>
</reference>
<evidence type="ECO:0000256" key="1">
    <source>
        <dbReference type="ARBA" id="ARBA00002254"/>
    </source>
</evidence>
<evidence type="ECO:0000256" key="7">
    <source>
        <dbReference type="ARBA" id="ARBA00022779"/>
    </source>
</evidence>
<protein>
    <recommendedName>
        <fullName evidence="10">Flagellar protein FliL</fullName>
    </recommendedName>
</protein>
<evidence type="ECO:0000256" key="5">
    <source>
        <dbReference type="ARBA" id="ARBA00022500"/>
    </source>
</evidence>
<dbReference type="KEGG" id="mec:Q7C_1253"/>
<keyword evidence="11" id="KW-0282">Flagellum</keyword>
<sequence>MAEKKDDIEIQPAQNKKKRLILLLAVGVLVALIVGGLAFWLLAGDQATSDETAVAETQKADPIYHAVTDPFIVNFAKQSNNAVRFLQIKMKIMARNQQAISDFKTHEPAIVHELLLLFFSQNYDDLNTSEGTRALQTETLQVVNQQLANLAGNQDGIEAVYFTSLVMQ</sequence>
<dbReference type="RefSeq" id="WP_014703823.1">
    <property type="nucleotide sequence ID" value="NC_017856.1"/>
</dbReference>
<evidence type="ECO:0000256" key="4">
    <source>
        <dbReference type="ARBA" id="ARBA00022475"/>
    </source>
</evidence>
<keyword evidence="6 10" id="KW-0812">Transmembrane</keyword>
<evidence type="ECO:0000256" key="6">
    <source>
        <dbReference type="ARBA" id="ARBA00022692"/>
    </source>
</evidence>
<dbReference type="GO" id="GO:0005886">
    <property type="term" value="C:plasma membrane"/>
    <property type="evidence" value="ECO:0007669"/>
    <property type="project" value="UniProtKB-SubCell"/>
</dbReference>
<keyword evidence="12" id="KW-1185">Reference proteome</keyword>
<dbReference type="EMBL" id="CP003380">
    <property type="protein sequence ID" value="AFJ02403.1"/>
    <property type="molecule type" value="Genomic_DNA"/>
</dbReference>
<keyword evidence="11" id="KW-0966">Cell projection</keyword>
<name>I1YHL0_METFJ</name>
<evidence type="ECO:0000313" key="11">
    <source>
        <dbReference type="EMBL" id="AFJ02403.1"/>
    </source>
</evidence>
<keyword evidence="4" id="KW-1003">Cell membrane</keyword>
<dbReference type="HOGENOM" id="CLU_099018_4_0_6"/>
<keyword evidence="5 10" id="KW-0145">Chemotaxis</keyword>
<comment type="similarity">
    <text evidence="3 10">Belongs to the FliL family.</text>
</comment>
<evidence type="ECO:0000256" key="8">
    <source>
        <dbReference type="ARBA" id="ARBA00022989"/>
    </source>
</evidence>
<dbReference type="OrthoDB" id="5616092at2"/>
<gene>
    <name evidence="11" type="ordered locus">Q7C_1253</name>
</gene>
<keyword evidence="7 10" id="KW-0283">Flagellar rotation</keyword>
<dbReference type="PATRIC" id="fig|754477.3.peg.1232"/>
<feature type="transmembrane region" description="Helical" evidence="10">
    <location>
        <begin position="20"/>
        <end position="42"/>
    </location>
</feature>
<dbReference type="PANTHER" id="PTHR35091:SF2">
    <property type="entry name" value="FLAGELLAR PROTEIN FLIL"/>
    <property type="match status" value="1"/>
</dbReference>
<evidence type="ECO:0000313" key="12">
    <source>
        <dbReference type="Proteomes" id="UP000009145"/>
    </source>
</evidence>
<dbReference type="Pfam" id="PF03748">
    <property type="entry name" value="FliL"/>
    <property type="match status" value="1"/>
</dbReference>
<dbReference type="GO" id="GO:0071978">
    <property type="term" value="P:bacterial-type flagellum-dependent swarming motility"/>
    <property type="evidence" value="ECO:0007669"/>
    <property type="project" value="TreeGrafter"/>
</dbReference>
<comment type="subcellular location">
    <subcellularLocation>
        <location evidence="10">Cell inner membrane</location>
    </subcellularLocation>
    <subcellularLocation>
        <location evidence="2">Cell membrane</location>
        <topology evidence="2">Single-pass membrane protein</topology>
    </subcellularLocation>
</comment>
<dbReference type="STRING" id="754477.Q7C_1253"/>
<dbReference type="GO" id="GO:0006935">
    <property type="term" value="P:chemotaxis"/>
    <property type="evidence" value="ECO:0007669"/>
    <property type="project" value="UniProtKB-KW"/>
</dbReference>
<dbReference type="eggNOG" id="COG1580">
    <property type="taxonomic scope" value="Bacteria"/>
</dbReference>
<evidence type="ECO:0000256" key="9">
    <source>
        <dbReference type="ARBA" id="ARBA00023136"/>
    </source>
</evidence>
<keyword evidence="9 10" id="KW-0472">Membrane</keyword>